<organism evidence="2 3">
    <name type="scientific">Rangifer tarandus platyrhynchus</name>
    <name type="common">Svalbard reindeer</name>
    <dbReference type="NCBI Taxonomy" id="3082113"/>
    <lineage>
        <taxon>Eukaryota</taxon>
        <taxon>Metazoa</taxon>
        <taxon>Chordata</taxon>
        <taxon>Craniata</taxon>
        <taxon>Vertebrata</taxon>
        <taxon>Euteleostomi</taxon>
        <taxon>Mammalia</taxon>
        <taxon>Eutheria</taxon>
        <taxon>Laurasiatheria</taxon>
        <taxon>Artiodactyla</taxon>
        <taxon>Ruminantia</taxon>
        <taxon>Pecora</taxon>
        <taxon>Cervidae</taxon>
        <taxon>Odocoileinae</taxon>
        <taxon>Rangifer</taxon>
    </lineage>
</organism>
<name>A0ABN8ZB63_RANTA</name>
<reference evidence="2" key="1">
    <citation type="submission" date="2023-04" db="EMBL/GenBank/DDBJ databases">
        <authorList>
            <consortium name="ELIXIR-Norway"/>
        </authorList>
    </citation>
    <scope>NUCLEOTIDE SEQUENCE [LARGE SCALE GENOMIC DNA]</scope>
</reference>
<gene>
    <name evidence="2" type="ORF">MRATA1EN1_LOCUS18403</name>
</gene>
<evidence type="ECO:0000313" key="2">
    <source>
        <dbReference type="EMBL" id="CAI9169441.1"/>
    </source>
</evidence>
<keyword evidence="1" id="KW-0472">Membrane</keyword>
<keyword evidence="1" id="KW-1133">Transmembrane helix</keyword>
<keyword evidence="3" id="KW-1185">Reference proteome</keyword>
<proteinExistence type="predicted"/>
<dbReference type="Proteomes" id="UP001176941">
    <property type="component" value="Chromosome 3"/>
</dbReference>
<evidence type="ECO:0000313" key="3">
    <source>
        <dbReference type="Proteomes" id="UP001176941"/>
    </source>
</evidence>
<evidence type="ECO:0000256" key="1">
    <source>
        <dbReference type="SAM" id="Phobius"/>
    </source>
</evidence>
<dbReference type="EMBL" id="OX459939">
    <property type="protein sequence ID" value="CAI9169441.1"/>
    <property type="molecule type" value="Genomic_DNA"/>
</dbReference>
<protein>
    <submittedName>
        <fullName evidence="2">Uncharacterized protein</fullName>
    </submittedName>
</protein>
<keyword evidence="1" id="KW-0812">Transmembrane</keyword>
<accession>A0ABN8ZB63</accession>
<sequence length="123" mass="13600">MDCSSPGSSVHGILPARILQWVAISFSRGSSLPRHQTRISCIADRFFTAEPINPLSVMCIKSLSHVQLFATPWSIAPQAPLSKGFSRQEHWSGLSFPPPGIFLTQGLNLLSLVSCIIRWVLYH</sequence>
<feature type="transmembrane region" description="Helical" evidence="1">
    <location>
        <begin position="101"/>
        <end position="121"/>
    </location>
</feature>